<organism evidence="1 2">
    <name type="scientific">Mycolicibacterium tusciae</name>
    <dbReference type="NCBI Taxonomy" id="75922"/>
    <lineage>
        <taxon>Bacteria</taxon>
        <taxon>Bacillati</taxon>
        <taxon>Actinomycetota</taxon>
        <taxon>Actinomycetes</taxon>
        <taxon>Mycobacteriales</taxon>
        <taxon>Mycobacteriaceae</taxon>
        <taxon>Mycolicibacterium</taxon>
    </lineage>
</organism>
<comment type="caution">
    <text evidence="1">The sequence shown here is derived from an EMBL/GenBank/DDBJ whole genome shotgun (WGS) entry which is preliminary data.</text>
</comment>
<evidence type="ECO:0000313" key="1">
    <source>
        <dbReference type="EMBL" id="ORB61561.1"/>
    </source>
</evidence>
<dbReference type="RefSeq" id="WP_083128911.1">
    <property type="nucleotide sequence ID" value="NZ_MVIM01000022.1"/>
</dbReference>
<sequence length="114" mass="12973">MTDSLEVRGTDLRYLLTAYLFDHGPATIDELVDALAYHGFRPVGRASKSVSEALRWEIFQGRAVRLRRGRYRPGTMPHTTAQRIYQRVRALHDEVATSSFSHRQLRTPPIPPAA</sequence>
<proteinExistence type="predicted"/>
<keyword evidence="2" id="KW-1185">Reference proteome</keyword>
<dbReference type="EMBL" id="MVIM01000022">
    <property type="protein sequence ID" value="ORB61561.1"/>
    <property type="molecule type" value="Genomic_DNA"/>
</dbReference>
<evidence type="ECO:0000313" key="2">
    <source>
        <dbReference type="Proteomes" id="UP000192411"/>
    </source>
</evidence>
<reference evidence="1 2" key="1">
    <citation type="submission" date="2017-02" db="EMBL/GenBank/DDBJ databases">
        <title>The new phylogeny of genus Mycobacterium.</title>
        <authorList>
            <person name="Tortoli E."/>
            <person name="Trovato A."/>
            <person name="Cirillo D.M."/>
        </authorList>
    </citation>
    <scope>NUCLEOTIDE SEQUENCE [LARGE SCALE GENOMIC DNA]</scope>
    <source>
        <strain evidence="1 2">DSM 44338</strain>
    </source>
</reference>
<dbReference type="Proteomes" id="UP000192411">
    <property type="component" value="Unassembled WGS sequence"/>
</dbReference>
<dbReference type="OrthoDB" id="4639475at2"/>
<accession>A0A1X0JFQ8</accession>
<dbReference type="AlphaFoldDB" id="A0A1X0JFQ8"/>
<gene>
    <name evidence="1" type="ORF">BST47_27050</name>
</gene>
<protein>
    <submittedName>
        <fullName evidence="1">Uncharacterized protein</fullName>
    </submittedName>
</protein>
<name>A0A1X0JFQ8_9MYCO</name>